<dbReference type="OrthoDB" id="5771335at2"/>
<dbReference type="EMBL" id="CYHB01000004">
    <property type="protein sequence ID" value="CUA86631.1"/>
    <property type="molecule type" value="Genomic_DNA"/>
</dbReference>
<dbReference type="GO" id="GO:0006355">
    <property type="term" value="P:regulation of DNA-templated transcription"/>
    <property type="evidence" value="ECO:0007669"/>
    <property type="project" value="InterPro"/>
</dbReference>
<dbReference type="InterPro" id="IPR001387">
    <property type="entry name" value="Cro/C1-type_HTH"/>
</dbReference>
<evidence type="ECO:0000259" key="2">
    <source>
        <dbReference type="PROSITE" id="PS50943"/>
    </source>
</evidence>
<proteinExistence type="predicted"/>
<name>A0A0K6H6N4_9GAMM</name>
<dbReference type="PROSITE" id="PS50943">
    <property type="entry name" value="HTH_CROC1"/>
    <property type="match status" value="1"/>
</dbReference>
<dbReference type="Proteomes" id="UP000182598">
    <property type="component" value="Unassembled WGS sequence"/>
</dbReference>
<dbReference type="AlphaFoldDB" id="A0A0K6H6N4"/>
<evidence type="ECO:0000313" key="3">
    <source>
        <dbReference type="EMBL" id="CUA86631.1"/>
    </source>
</evidence>
<accession>A0A0K6H6N4</accession>
<keyword evidence="1" id="KW-0175">Coiled coil</keyword>
<dbReference type="PANTHER" id="PTHR40455:SF1">
    <property type="entry name" value="ANTITOXIN HIGA"/>
    <property type="match status" value="1"/>
</dbReference>
<evidence type="ECO:0000256" key="1">
    <source>
        <dbReference type="SAM" id="Coils"/>
    </source>
</evidence>
<feature type="coiled-coil region" evidence="1">
    <location>
        <begin position="29"/>
        <end position="56"/>
    </location>
</feature>
<feature type="domain" description="HTH cro/C1-type" evidence="2">
    <location>
        <begin position="87"/>
        <end position="140"/>
    </location>
</feature>
<dbReference type="RefSeq" id="WP_055439207.1">
    <property type="nucleotide sequence ID" value="NZ_CYHB01000004.1"/>
</dbReference>
<dbReference type="PANTHER" id="PTHR40455">
    <property type="entry name" value="ANTITOXIN HIGA"/>
    <property type="match status" value="1"/>
</dbReference>
<gene>
    <name evidence="3" type="ORF">Ga0061064_1547</name>
</gene>
<evidence type="ECO:0000313" key="4">
    <source>
        <dbReference type="Proteomes" id="UP000182598"/>
    </source>
</evidence>
<sequence length="141" mass="16290">MNFERHSQVASLITELNHAFPLAREIRNTREHAQALEQVEDLLEDYETNYILIEALSASIERYESSADEFSAFNQRQTDIEPAVATLRFLMEQHNLNTTDFENEIGKKSLVSQILNGHKQLTRRHIENLAARFAISPALFF</sequence>
<dbReference type="InterPro" id="IPR039060">
    <property type="entry name" value="Antitox_HigA"/>
</dbReference>
<keyword evidence="4" id="KW-1185">Reference proteome</keyword>
<organism evidence="3 4">
    <name type="scientific">Pseudidiomarina woesei</name>
    <dbReference type="NCBI Taxonomy" id="1381080"/>
    <lineage>
        <taxon>Bacteria</taxon>
        <taxon>Pseudomonadati</taxon>
        <taxon>Pseudomonadota</taxon>
        <taxon>Gammaproteobacteria</taxon>
        <taxon>Alteromonadales</taxon>
        <taxon>Idiomarinaceae</taxon>
        <taxon>Pseudidiomarina</taxon>
    </lineage>
</organism>
<dbReference type="GO" id="GO:0001046">
    <property type="term" value="F:core promoter sequence-specific DNA binding"/>
    <property type="evidence" value="ECO:0007669"/>
    <property type="project" value="TreeGrafter"/>
</dbReference>
<protein>
    <submittedName>
        <fullName evidence="3">Antitoxin component HigA of the HigAB toxin-antitoxin module, contains an N-terminal HTH domain</fullName>
    </submittedName>
</protein>
<reference evidence="4" key="1">
    <citation type="submission" date="2015-08" db="EMBL/GenBank/DDBJ databases">
        <authorList>
            <person name="Varghese N."/>
        </authorList>
    </citation>
    <scope>NUCLEOTIDE SEQUENCE [LARGE SCALE GENOMIC DNA]</scope>
    <source>
        <strain evidence="4">DSM 27808</strain>
    </source>
</reference>